<name>O49234_SORBI</name>
<protein>
    <submittedName>
        <fullName evidence="1">AW19</fullName>
    </submittedName>
</protein>
<dbReference type="EMBL" id="AF047899">
    <property type="protein sequence ID" value="AAC26193.1"/>
    <property type="molecule type" value="mRNA"/>
</dbReference>
<accession>O49234</accession>
<reference evidence="1" key="1">
    <citation type="journal article" date="1998" name="Plant Physiol.">
        <title>The cDNA sequence of AW19 (Accession No. AF047899) isolated from water-deficit-stressed Sorghum (PGR98-106).</title>
        <authorList>
            <person name="Wood A.J."/>
        </authorList>
    </citation>
    <scope>NUCLEOTIDE SEQUENCE</scope>
</reference>
<gene>
    <name evidence="1" type="primary">AW19</name>
</gene>
<organism evidence="1">
    <name type="scientific">Sorghum bicolor</name>
    <name type="common">Sorghum</name>
    <name type="synonym">Sorghum vulgare</name>
    <dbReference type="NCBI Taxonomy" id="4558"/>
    <lineage>
        <taxon>Eukaryota</taxon>
        <taxon>Viridiplantae</taxon>
        <taxon>Streptophyta</taxon>
        <taxon>Embryophyta</taxon>
        <taxon>Tracheophyta</taxon>
        <taxon>Spermatophyta</taxon>
        <taxon>Magnoliopsida</taxon>
        <taxon>Liliopsida</taxon>
        <taxon>Poales</taxon>
        <taxon>Poaceae</taxon>
        <taxon>PACMAD clade</taxon>
        <taxon>Panicoideae</taxon>
        <taxon>Andropogonodae</taxon>
        <taxon>Andropogoneae</taxon>
        <taxon>Sorghinae</taxon>
        <taxon>Sorghum</taxon>
    </lineage>
</organism>
<sequence length="34" mass="3724">MVRTSVLAVGCCVCSCILVVRHMEQPESLAETRC</sequence>
<evidence type="ECO:0000313" key="1">
    <source>
        <dbReference type="EMBL" id="AAC26193.1"/>
    </source>
</evidence>
<proteinExistence type="evidence at transcript level"/>
<dbReference type="PIR" id="T14642">
    <property type="entry name" value="T14642"/>
</dbReference>
<dbReference type="AlphaFoldDB" id="O49234"/>